<dbReference type="eggNOG" id="ENOG502Z8HM">
    <property type="taxonomic scope" value="Bacteria"/>
</dbReference>
<dbReference type="Proteomes" id="UP000001227">
    <property type="component" value="Chromosome"/>
</dbReference>
<evidence type="ECO:0000256" key="2">
    <source>
        <dbReference type="SAM" id="Phobius"/>
    </source>
</evidence>
<keyword evidence="2" id="KW-0472">Membrane</keyword>
<keyword evidence="1" id="KW-0175">Coiled coil</keyword>
<proteinExistence type="predicted"/>
<name>B3ER45_AMOA5</name>
<feature type="transmembrane region" description="Helical" evidence="2">
    <location>
        <begin position="12"/>
        <end position="33"/>
    </location>
</feature>
<keyword evidence="2" id="KW-0812">Transmembrane</keyword>
<sequence>MASGNNGWVHKFYTVIMPKIYGIGAAVVIAGAMFKLLNWPGGALMLGVGLTTEAIIFFLSSFEPTPKEVDWTKVYPELDENYVGSPSVSNRGQHQPIDSISDKLEDMFAKAKIDGALLERLGQGMQHLVASATHIADLTHAAQATEKYTVNLEKASNALESMYISQSNVLNAMQKLDGLAENAHNFHQGLQGLTEILNKANVAYNTELQEIHQRLEGTKAIYVNVANSMNQLQEASSETENFRLELSKLNDKLASLNNVYGNMLMALKS</sequence>
<dbReference type="RefSeq" id="WP_012472456.1">
    <property type="nucleotide sequence ID" value="NC_010830.1"/>
</dbReference>
<evidence type="ECO:0000256" key="1">
    <source>
        <dbReference type="SAM" id="Coils"/>
    </source>
</evidence>
<organism evidence="4 5">
    <name type="scientific">Amoebophilus asiaticus (strain 5a2)</name>
    <dbReference type="NCBI Taxonomy" id="452471"/>
    <lineage>
        <taxon>Bacteria</taxon>
        <taxon>Pseudomonadati</taxon>
        <taxon>Bacteroidota</taxon>
        <taxon>Cytophagia</taxon>
        <taxon>Cytophagales</taxon>
        <taxon>Amoebophilaceae</taxon>
        <taxon>Candidatus Amoebophilus</taxon>
    </lineage>
</organism>
<dbReference type="NCBIfam" id="TIGR03513">
    <property type="entry name" value="GldL_gliding"/>
    <property type="match status" value="1"/>
</dbReference>
<keyword evidence="2" id="KW-1133">Transmembrane helix</keyword>
<feature type="coiled-coil region" evidence="1">
    <location>
        <begin position="232"/>
        <end position="259"/>
    </location>
</feature>
<dbReference type="OrthoDB" id="1466660at2"/>
<reference evidence="4 5" key="1">
    <citation type="journal article" date="2010" name="J. Bacteriol.">
        <title>The genome of the amoeba symbiont 'Candidatus Amoebophilus asiaticus' reveals common mechanisms for host cell interaction among amoeba-associated bacteria.</title>
        <authorList>
            <person name="Schmitz-Esser S."/>
            <person name="Tischler P."/>
            <person name="Arnold R."/>
            <person name="Montanaro J."/>
            <person name="Wagner M."/>
            <person name="Rattei T."/>
            <person name="Horn M."/>
        </authorList>
    </citation>
    <scope>NUCLEOTIDE SEQUENCE [LARGE SCALE GENOMIC DNA]</scope>
    <source>
        <strain evidence="4 5">5a2</strain>
    </source>
</reference>
<accession>B3ER45</accession>
<dbReference type="Pfam" id="PF22827">
    <property type="entry name" value="GldL_N"/>
    <property type="match status" value="1"/>
</dbReference>
<dbReference type="STRING" id="452471.Aasi_0254"/>
<dbReference type="HOGENOM" id="CLU_082721_0_0_10"/>
<protein>
    <recommendedName>
        <fullName evidence="3">Gliding motility protein GldL-like N-terminal domain-containing protein</fullName>
    </recommendedName>
</protein>
<dbReference type="InterPro" id="IPR019852">
    <property type="entry name" value="Motility-assoc_prot_GldL"/>
</dbReference>
<dbReference type="InterPro" id="IPR055087">
    <property type="entry name" value="GldL-like_N"/>
</dbReference>
<keyword evidence="5" id="KW-1185">Reference proteome</keyword>
<evidence type="ECO:0000313" key="5">
    <source>
        <dbReference type="Proteomes" id="UP000001227"/>
    </source>
</evidence>
<dbReference type="KEGG" id="aas:Aasi_0254"/>
<evidence type="ECO:0000259" key="3">
    <source>
        <dbReference type="Pfam" id="PF22827"/>
    </source>
</evidence>
<feature type="transmembrane region" description="Helical" evidence="2">
    <location>
        <begin position="39"/>
        <end position="59"/>
    </location>
</feature>
<dbReference type="AlphaFoldDB" id="B3ER45"/>
<gene>
    <name evidence="4" type="ordered locus">Aasi_0254</name>
</gene>
<evidence type="ECO:0000313" key="4">
    <source>
        <dbReference type="EMBL" id="ACE05697.1"/>
    </source>
</evidence>
<feature type="domain" description="Gliding motility protein GldL-like N-terminal" evidence="3">
    <location>
        <begin position="20"/>
        <end position="80"/>
    </location>
</feature>
<dbReference type="EMBL" id="CP001102">
    <property type="protein sequence ID" value="ACE05697.1"/>
    <property type="molecule type" value="Genomic_DNA"/>
</dbReference>